<dbReference type="InterPro" id="IPR015424">
    <property type="entry name" value="PyrdxlP-dep_Trfase"/>
</dbReference>
<evidence type="ECO:0000313" key="3">
    <source>
        <dbReference type="Proteomes" id="UP000187266"/>
    </source>
</evidence>
<dbReference type="RefSeq" id="WP_076978478.1">
    <property type="nucleotide sequence ID" value="NZ_CP019124.1"/>
</dbReference>
<feature type="domain" description="Aminotransferase class V" evidence="1">
    <location>
        <begin position="30"/>
        <end position="414"/>
    </location>
</feature>
<dbReference type="SUPFAM" id="SSF53383">
    <property type="entry name" value="PLP-dependent transferases"/>
    <property type="match status" value="1"/>
</dbReference>
<proteinExistence type="predicted"/>
<reference evidence="2 3" key="1">
    <citation type="submission" date="2017-01" db="EMBL/GenBank/DDBJ databases">
        <title>Genomic analysis of Xuhuaishuia manganoxidans DY6-4.</title>
        <authorList>
            <person name="Wang X."/>
        </authorList>
    </citation>
    <scope>NUCLEOTIDE SEQUENCE [LARGE SCALE GENOMIC DNA]</scope>
    <source>
        <strain evidence="2 3">DY6-4</strain>
    </source>
</reference>
<dbReference type="Pfam" id="PF00266">
    <property type="entry name" value="Aminotran_5"/>
    <property type="match status" value="1"/>
</dbReference>
<dbReference type="PANTHER" id="PTHR43586">
    <property type="entry name" value="CYSTEINE DESULFURASE"/>
    <property type="match status" value="1"/>
</dbReference>
<dbReference type="InterPro" id="IPR015421">
    <property type="entry name" value="PyrdxlP-dep_Trfase_major"/>
</dbReference>
<evidence type="ECO:0000313" key="2">
    <source>
        <dbReference type="EMBL" id="APX88454.1"/>
    </source>
</evidence>
<accession>A0A1U7DEN5</accession>
<organism evidence="2 3">
    <name type="scientific">Brevirhabdus pacifica</name>
    <dbReference type="NCBI Taxonomy" id="1267768"/>
    <lineage>
        <taxon>Bacteria</taxon>
        <taxon>Pseudomonadati</taxon>
        <taxon>Pseudomonadota</taxon>
        <taxon>Alphaproteobacteria</taxon>
        <taxon>Rhodobacterales</taxon>
        <taxon>Paracoccaceae</taxon>
        <taxon>Brevirhabdus</taxon>
    </lineage>
</organism>
<dbReference type="InterPro" id="IPR000192">
    <property type="entry name" value="Aminotrans_V_dom"/>
</dbReference>
<sequence length="425" mass="45590">MLGTNPELIEAVRARFAHVDECPFQGPRIFFENAGGALTLRSVVETSTRAAAVPDNQGRDNPASAELVRRIAKAKEDAMLFFNATPGRSGGQIFAGESGTELLFRVISAAILSARKQGGRVLGSTLEHPATASACERWAEIAELPYHQVAHDDATGTVGAAEYAPAVTPDTRVATILHTSPVTGMGVDVAAISKEIRKVAPECFIIVDGIQHAAHGHIDIDAYNIDAYVISPYKVFSRHGYGLAWISDRLARVPHNSLRGGPQENWEMGTRDNGAYETFSDVVAYLEWLGGEVSDLPATDRRARIEAAAAAIHSHEHDLTEAMLRGTGNQAGLADLDGVEVLGGLDNPAREGLVSLTVRGKDAVTVVGELNQRGIRTHARKADHYSGNILRPLGLESCVRVSMCHYNTEGEVAEFLAAMREISGN</sequence>
<gene>
    <name evidence="2" type="ORF">BV394_00850</name>
</gene>
<name>A0A1U7DEN5_9RHOB</name>
<dbReference type="OrthoDB" id="7801625at2"/>
<evidence type="ECO:0000259" key="1">
    <source>
        <dbReference type="Pfam" id="PF00266"/>
    </source>
</evidence>
<dbReference type="Proteomes" id="UP000187266">
    <property type="component" value="Chromosome"/>
</dbReference>
<dbReference type="AlphaFoldDB" id="A0A1U7DEN5"/>
<dbReference type="Gene3D" id="3.90.1150.10">
    <property type="entry name" value="Aspartate Aminotransferase, domain 1"/>
    <property type="match status" value="1"/>
</dbReference>
<dbReference type="STRING" id="1267768.BV394_00850"/>
<protein>
    <submittedName>
        <fullName evidence="2">Nitrogen fixation protein NifS</fullName>
    </submittedName>
</protein>
<accession>A0A2M9DH22</accession>
<keyword evidence="3" id="KW-1185">Reference proteome</keyword>
<dbReference type="Gene3D" id="3.40.640.10">
    <property type="entry name" value="Type I PLP-dependent aspartate aminotransferase-like (Major domain)"/>
    <property type="match status" value="1"/>
</dbReference>
<dbReference type="EMBL" id="CP019124">
    <property type="protein sequence ID" value="APX88454.1"/>
    <property type="molecule type" value="Genomic_DNA"/>
</dbReference>
<dbReference type="InterPro" id="IPR015422">
    <property type="entry name" value="PyrdxlP-dep_Trfase_small"/>
</dbReference>